<evidence type="ECO:0000256" key="1">
    <source>
        <dbReference type="ARBA" id="ARBA00022737"/>
    </source>
</evidence>
<sequence>MITVQNISKFLGNRELFRDVSFHIHPEDRIGVVGPNGAGKTTLFHVLMGEVEPDTGSVTRARNTSVGYLPQQWVPPAEKTVLQHTQEVHAEIHALRAEVERLEAALRRGGDPQQMEEIAGRHAHLLERLEHLGGYDLEARAQKILSGLGFSQDDLGRPVATLSGGWVMRVELARLLLAEPDILLLDEPTNHLDLESILWLENFLQSTRSAVLLISHDRAFLNAVVRRILEVENGRVEHYPGNYDAYVEEKARRREILLAAHRNQQERVRQIERFIARNRVRKDRARQVQSRLKMLEKMERIEIPDQEATIRFHFPEPDRCGKRVFELQGIHKAYGDRTVYEGVDLVVERGDRIAVMGPNGTGKSTLLKILAGEEPPTRGRRVVGHGVRIGYYAQHVWEHLNPDNTVLQEVVSIAGPTPQTRVRALLGSFLFRGDDVEKKVRVLSGGEKARLTLCKLLIQAPNVLLLDEPTNHLDIPSREILEEALDEYPGTLCLISHDRRFINAVASKILVVGPKKLELLPGNADDYERFWKEALTGASHEALQEKEAASEPETGARVDAKERKRLEARWRNELYQRTKPLKDKLEQLEEALDRAHRELDRLSRQLADPATYRESADVAELQRAYGHCRSEIERLTQAWEDTALELEEVESRFREEMERLRREVFGEAACPAKEVSA</sequence>
<dbReference type="EMBL" id="FQVB01000043">
    <property type="protein sequence ID" value="SHG12459.1"/>
    <property type="molecule type" value="Genomic_DNA"/>
</dbReference>
<dbReference type="RefSeq" id="WP_073041455.1">
    <property type="nucleotide sequence ID" value="NZ_FQVB01000043.1"/>
</dbReference>
<feature type="coiled-coil region" evidence="6">
    <location>
        <begin position="571"/>
        <end position="663"/>
    </location>
</feature>
<comment type="similarity">
    <text evidence="5">Belongs to the ABC transporter superfamily. ABCF family. Uup subfamily.</text>
</comment>
<accession>A0A1M5H8W5</accession>
<evidence type="ECO:0000313" key="9">
    <source>
        <dbReference type="Proteomes" id="UP000184076"/>
    </source>
</evidence>
<feature type="domain" description="ABC transporter" evidence="7">
    <location>
        <begin position="2"/>
        <end position="258"/>
    </location>
</feature>
<dbReference type="InterPro" id="IPR017871">
    <property type="entry name" value="ABC_transporter-like_CS"/>
</dbReference>
<dbReference type="Gene3D" id="1.10.287.380">
    <property type="entry name" value="Valyl-tRNA synthetase, C-terminal domain"/>
    <property type="match status" value="1"/>
</dbReference>
<evidence type="ECO:0000256" key="4">
    <source>
        <dbReference type="ARBA" id="ARBA00049360"/>
    </source>
</evidence>
<dbReference type="InterPro" id="IPR003439">
    <property type="entry name" value="ABC_transporter-like_ATP-bd"/>
</dbReference>
<keyword evidence="3 8" id="KW-0067">ATP-binding</keyword>
<organism evidence="8 9">
    <name type="scientific">Desulfacinum infernum DSM 9756</name>
    <dbReference type="NCBI Taxonomy" id="1121391"/>
    <lineage>
        <taxon>Bacteria</taxon>
        <taxon>Pseudomonadati</taxon>
        <taxon>Thermodesulfobacteriota</taxon>
        <taxon>Syntrophobacteria</taxon>
        <taxon>Syntrophobacterales</taxon>
        <taxon>Syntrophobacteraceae</taxon>
        <taxon>Desulfacinum</taxon>
    </lineage>
</organism>
<keyword evidence="1" id="KW-0677">Repeat</keyword>
<comment type="catalytic activity">
    <reaction evidence="4">
        <text>ATP + H2O = ADP + phosphate + H(+)</text>
        <dbReference type="Rhea" id="RHEA:13065"/>
        <dbReference type="ChEBI" id="CHEBI:15377"/>
        <dbReference type="ChEBI" id="CHEBI:15378"/>
        <dbReference type="ChEBI" id="CHEBI:30616"/>
        <dbReference type="ChEBI" id="CHEBI:43474"/>
        <dbReference type="ChEBI" id="CHEBI:456216"/>
    </reaction>
</comment>
<dbReference type="Pfam" id="PF00005">
    <property type="entry name" value="ABC_tran"/>
    <property type="match status" value="2"/>
</dbReference>
<dbReference type="GO" id="GO:0003676">
    <property type="term" value="F:nucleic acid binding"/>
    <property type="evidence" value="ECO:0007669"/>
    <property type="project" value="UniProtKB-ARBA"/>
</dbReference>
<gene>
    <name evidence="8" type="ORF">SAMN02745206_03304</name>
</gene>
<dbReference type="CDD" id="cd03221">
    <property type="entry name" value="ABCF_EF-3"/>
    <property type="match status" value="2"/>
</dbReference>
<evidence type="ECO:0000259" key="7">
    <source>
        <dbReference type="PROSITE" id="PS50893"/>
    </source>
</evidence>
<dbReference type="PROSITE" id="PS50893">
    <property type="entry name" value="ABC_TRANSPORTER_2"/>
    <property type="match status" value="2"/>
</dbReference>
<dbReference type="PROSITE" id="PS00211">
    <property type="entry name" value="ABC_TRANSPORTER_1"/>
    <property type="match status" value="1"/>
</dbReference>
<evidence type="ECO:0000313" key="8">
    <source>
        <dbReference type="EMBL" id="SHG12459.1"/>
    </source>
</evidence>
<dbReference type="InterPro" id="IPR037118">
    <property type="entry name" value="Val-tRNA_synth_C_sf"/>
</dbReference>
<reference evidence="9" key="1">
    <citation type="submission" date="2016-11" db="EMBL/GenBank/DDBJ databases">
        <authorList>
            <person name="Varghese N."/>
            <person name="Submissions S."/>
        </authorList>
    </citation>
    <scope>NUCLEOTIDE SEQUENCE [LARGE SCALE GENOMIC DNA]</scope>
    <source>
        <strain evidence="9">DSM 9756</strain>
    </source>
</reference>
<dbReference type="STRING" id="1121391.SAMN02745206_03304"/>
<dbReference type="SMART" id="SM00382">
    <property type="entry name" value="AAA"/>
    <property type="match status" value="2"/>
</dbReference>
<evidence type="ECO:0000256" key="3">
    <source>
        <dbReference type="ARBA" id="ARBA00022840"/>
    </source>
</evidence>
<dbReference type="FunFam" id="3.40.50.300:FF:000011">
    <property type="entry name" value="Putative ABC transporter ATP-binding component"/>
    <property type="match status" value="1"/>
</dbReference>
<dbReference type="FunFam" id="3.40.50.300:FF:000309">
    <property type="entry name" value="ABC transporter ATP-binding protein"/>
    <property type="match status" value="1"/>
</dbReference>
<dbReference type="PANTHER" id="PTHR42855:SF2">
    <property type="entry name" value="DRUG RESISTANCE ABC TRANSPORTER,ATP-BINDING PROTEIN"/>
    <property type="match status" value="1"/>
</dbReference>
<dbReference type="InterPro" id="IPR032781">
    <property type="entry name" value="ABC_tran_Xtn"/>
</dbReference>
<dbReference type="Proteomes" id="UP000184076">
    <property type="component" value="Unassembled WGS sequence"/>
</dbReference>
<dbReference type="GO" id="GO:0016887">
    <property type="term" value="F:ATP hydrolysis activity"/>
    <property type="evidence" value="ECO:0007669"/>
    <property type="project" value="InterPro"/>
</dbReference>
<dbReference type="AlphaFoldDB" id="A0A1M5H8W5"/>
<keyword evidence="6" id="KW-0175">Coiled coil</keyword>
<name>A0A1M5H8W5_9BACT</name>
<dbReference type="SUPFAM" id="SSF52540">
    <property type="entry name" value="P-loop containing nucleoside triphosphate hydrolases"/>
    <property type="match status" value="2"/>
</dbReference>
<keyword evidence="2" id="KW-0547">Nucleotide-binding</keyword>
<dbReference type="PANTHER" id="PTHR42855">
    <property type="entry name" value="ABC TRANSPORTER ATP-BINDING SUBUNIT"/>
    <property type="match status" value="1"/>
</dbReference>
<proteinExistence type="inferred from homology"/>
<evidence type="ECO:0000256" key="5">
    <source>
        <dbReference type="ARBA" id="ARBA00061478"/>
    </source>
</evidence>
<dbReference type="InterPro" id="IPR027417">
    <property type="entry name" value="P-loop_NTPase"/>
</dbReference>
<dbReference type="Pfam" id="PF12848">
    <property type="entry name" value="ABC_tran_Xtn"/>
    <property type="match status" value="1"/>
</dbReference>
<dbReference type="InterPro" id="IPR003593">
    <property type="entry name" value="AAA+_ATPase"/>
</dbReference>
<protein>
    <submittedName>
        <fullName evidence="8">ATP-binding cassette, subfamily F, member 3</fullName>
    </submittedName>
</protein>
<dbReference type="OrthoDB" id="9808609at2"/>
<evidence type="ECO:0000256" key="2">
    <source>
        <dbReference type="ARBA" id="ARBA00022741"/>
    </source>
</evidence>
<feature type="domain" description="ABC transporter" evidence="7">
    <location>
        <begin position="325"/>
        <end position="539"/>
    </location>
</feature>
<evidence type="ECO:0000256" key="6">
    <source>
        <dbReference type="SAM" id="Coils"/>
    </source>
</evidence>
<keyword evidence="9" id="KW-1185">Reference proteome</keyword>
<dbReference type="Gene3D" id="3.40.50.300">
    <property type="entry name" value="P-loop containing nucleotide triphosphate hydrolases"/>
    <property type="match status" value="2"/>
</dbReference>
<dbReference type="InterPro" id="IPR051309">
    <property type="entry name" value="ABCF_ATPase"/>
</dbReference>
<dbReference type="GO" id="GO:0005524">
    <property type="term" value="F:ATP binding"/>
    <property type="evidence" value="ECO:0007669"/>
    <property type="project" value="UniProtKB-KW"/>
</dbReference>